<dbReference type="GO" id="GO:0030170">
    <property type="term" value="F:pyridoxal phosphate binding"/>
    <property type="evidence" value="ECO:0007669"/>
    <property type="project" value="InterPro"/>
</dbReference>
<dbReference type="InterPro" id="IPR051446">
    <property type="entry name" value="HTH_trans_reg/aminotransferase"/>
</dbReference>
<feature type="domain" description="HTH gntR-type" evidence="8">
    <location>
        <begin position="10"/>
        <end position="78"/>
    </location>
</feature>
<dbReference type="InterPro" id="IPR004839">
    <property type="entry name" value="Aminotransferase_I/II_large"/>
</dbReference>
<dbReference type="Gene3D" id="3.40.640.10">
    <property type="entry name" value="Type I PLP-dependent aspartate aminotransferase-like (Major domain)"/>
    <property type="match status" value="1"/>
</dbReference>
<dbReference type="GO" id="GO:0003700">
    <property type="term" value="F:DNA-binding transcription factor activity"/>
    <property type="evidence" value="ECO:0007669"/>
    <property type="project" value="InterPro"/>
</dbReference>
<keyword evidence="4" id="KW-0663">Pyridoxal phosphate</keyword>
<dbReference type="SUPFAM" id="SSF53383">
    <property type="entry name" value="PLP-dependent transferases"/>
    <property type="match status" value="1"/>
</dbReference>
<accession>R7Z7Z1</accession>
<reference evidence="9 10" key="1">
    <citation type="submission" date="2013-04" db="EMBL/GenBank/DDBJ databases">
        <title>Draft genome of the heavy metal tolerant bacterium Lysinibacillus sphaericus strain OT4b.31.</title>
        <authorList>
            <person name="Pena-Montenegro T.D."/>
            <person name="Dussan J."/>
        </authorList>
    </citation>
    <scope>NUCLEOTIDE SEQUENCE [LARGE SCALE GENOMIC DNA]</scope>
    <source>
        <strain evidence="9 10">OT4b.31</strain>
    </source>
</reference>
<evidence type="ECO:0000256" key="1">
    <source>
        <dbReference type="ARBA" id="ARBA00001933"/>
    </source>
</evidence>
<dbReference type="EMBL" id="AQPX01000044">
    <property type="protein sequence ID" value="EON70228.1"/>
    <property type="molecule type" value="Genomic_DNA"/>
</dbReference>
<comment type="similarity">
    <text evidence="2">In the C-terminal section; belongs to the class-I pyridoxal-phosphate-dependent aminotransferase family.</text>
</comment>
<evidence type="ECO:0000256" key="3">
    <source>
        <dbReference type="ARBA" id="ARBA00022576"/>
    </source>
</evidence>
<dbReference type="CDD" id="cd07377">
    <property type="entry name" value="WHTH_GntR"/>
    <property type="match status" value="1"/>
</dbReference>
<evidence type="ECO:0000259" key="8">
    <source>
        <dbReference type="PROSITE" id="PS50949"/>
    </source>
</evidence>
<evidence type="ECO:0000256" key="7">
    <source>
        <dbReference type="ARBA" id="ARBA00023163"/>
    </source>
</evidence>
<keyword evidence="3" id="KW-0808">Transferase</keyword>
<evidence type="ECO:0000256" key="2">
    <source>
        <dbReference type="ARBA" id="ARBA00005384"/>
    </source>
</evidence>
<keyword evidence="6" id="KW-0238">DNA-binding</keyword>
<dbReference type="GO" id="GO:0003677">
    <property type="term" value="F:DNA binding"/>
    <property type="evidence" value="ECO:0007669"/>
    <property type="project" value="UniProtKB-KW"/>
</dbReference>
<dbReference type="OrthoDB" id="9808770at2"/>
<evidence type="ECO:0000313" key="10">
    <source>
        <dbReference type="Proteomes" id="UP000013911"/>
    </source>
</evidence>
<gene>
    <name evidence="9" type="ORF">H131_22496</name>
</gene>
<dbReference type="PROSITE" id="PS50949">
    <property type="entry name" value="HTH_GNTR"/>
    <property type="match status" value="1"/>
</dbReference>
<dbReference type="InterPro" id="IPR036388">
    <property type="entry name" value="WH-like_DNA-bd_sf"/>
</dbReference>
<comment type="cofactor">
    <cofactor evidence="1">
        <name>pyridoxal 5'-phosphate</name>
        <dbReference type="ChEBI" id="CHEBI:597326"/>
    </cofactor>
</comment>
<keyword evidence="3" id="KW-0032">Aminotransferase</keyword>
<dbReference type="InterPro" id="IPR015421">
    <property type="entry name" value="PyrdxlP-dep_Trfase_major"/>
</dbReference>
<dbReference type="PANTHER" id="PTHR46577">
    <property type="entry name" value="HTH-TYPE TRANSCRIPTIONAL REGULATORY PROTEIN GABR"/>
    <property type="match status" value="1"/>
</dbReference>
<protein>
    <submittedName>
        <fullName evidence="9">Transcriptional regulator</fullName>
    </submittedName>
</protein>
<dbReference type="AlphaFoldDB" id="R7Z7Z1"/>
<dbReference type="Proteomes" id="UP000013911">
    <property type="component" value="Unassembled WGS sequence"/>
</dbReference>
<evidence type="ECO:0000256" key="5">
    <source>
        <dbReference type="ARBA" id="ARBA00023015"/>
    </source>
</evidence>
<dbReference type="CDD" id="cd00609">
    <property type="entry name" value="AAT_like"/>
    <property type="match status" value="1"/>
</dbReference>
<dbReference type="PANTHER" id="PTHR46577:SF1">
    <property type="entry name" value="HTH-TYPE TRANSCRIPTIONAL REGULATORY PROTEIN GABR"/>
    <property type="match status" value="1"/>
</dbReference>
<dbReference type="InterPro" id="IPR000524">
    <property type="entry name" value="Tscrpt_reg_HTH_GntR"/>
</dbReference>
<sequence>MLKVNRDDKNPIWQQLLDQAIHNITTGKWPPGELLPPSRELALLVGVSRSTIQIVYEELFSRGYTVTNLRGGTRVSEWGYKTNTSQEVFPQGPSTPELPLLNAAVEQLNSWFRGKEKQHVEFDFSPHEPYLDEYFRKIWRQSFLQASAEVDLVDWGYGNAYGFIPLREQIQRYLTFERGIHVDIDQIILTSGAQHSIDLIAQALLNEGETVSVEDPGFPAAWMTMKYRRMHVVPVPVDEYGLQVNRIHPQSKLTFVTPSHQCAVGVIMSEPRRQQLLQKSAQDQFWIVEDDYDGEFRYRGGPLPTLFSQQPQNTLYMMSFSKMVAPGIRISAIVGPKNAIRQLAQVQELTYRHLPIMEQLTLAHFIEHGHFMRHMRRARNVYRRRHETMTKAIIATGLAQRFKLSGIETGLHMLLEAEESFDEEAMTNLALEKGIRVYPLSKYCLDSNRKGWVLGFAKMDEAAIEAGIFRLAEILLKTTQSHPV</sequence>
<dbReference type="InterPro" id="IPR015424">
    <property type="entry name" value="PyrdxlP-dep_Trfase"/>
</dbReference>
<evidence type="ECO:0000256" key="4">
    <source>
        <dbReference type="ARBA" id="ARBA00022898"/>
    </source>
</evidence>
<dbReference type="SUPFAM" id="SSF46785">
    <property type="entry name" value="Winged helix' DNA-binding domain"/>
    <property type="match status" value="1"/>
</dbReference>
<dbReference type="GO" id="GO:0008483">
    <property type="term" value="F:transaminase activity"/>
    <property type="evidence" value="ECO:0007669"/>
    <property type="project" value="UniProtKB-KW"/>
</dbReference>
<dbReference type="RefSeq" id="WP_010861393.1">
    <property type="nucleotide sequence ID" value="NZ_KB933419.1"/>
</dbReference>
<dbReference type="InterPro" id="IPR036390">
    <property type="entry name" value="WH_DNA-bd_sf"/>
</dbReference>
<evidence type="ECO:0000313" key="9">
    <source>
        <dbReference type="EMBL" id="EON70228.1"/>
    </source>
</evidence>
<dbReference type="SMART" id="SM00345">
    <property type="entry name" value="HTH_GNTR"/>
    <property type="match status" value="1"/>
</dbReference>
<dbReference type="HOGENOM" id="CLU_017584_0_1_9"/>
<name>R7Z7Z1_LYSSH</name>
<dbReference type="Gene3D" id="1.10.10.10">
    <property type="entry name" value="Winged helix-like DNA-binding domain superfamily/Winged helix DNA-binding domain"/>
    <property type="match status" value="1"/>
</dbReference>
<dbReference type="Pfam" id="PF00392">
    <property type="entry name" value="GntR"/>
    <property type="match status" value="1"/>
</dbReference>
<organism evidence="9 10">
    <name type="scientific">Lysinibacillus sphaericus OT4b.31</name>
    <dbReference type="NCBI Taxonomy" id="1285586"/>
    <lineage>
        <taxon>Bacteria</taxon>
        <taxon>Bacillati</taxon>
        <taxon>Bacillota</taxon>
        <taxon>Bacilli</taxon>
        <taxon>Bacillales</taxon>
        <taxon>Bacillaceae</taxon>
        <taxon>Lysinibacillus</taxon>
    </lineage>
</organism>
<keyword evidence="7" id="KW-0804">Transcription</keyword>
<keyword evidence="5" id="KW-0805">Transcription regulation</keyword>
<comment type="caution">
    <text evidence="9">The sequence shown here is derived from an EMBL/GenBank/DDBJ whole genome shotgun (WGS) entry which is preliminary data.</text>
</comment>
<dbReference type="eggNOG" id="COG1167">
    <property type="taxonomic scope" value="Bacteria"/>
</dbReference>
<evidence type="ECO:0000256" key="6">
    <source>
        <dbReference type="ARBA" id="ARBA00023125"/>
    </source>
</evidence>
<dbReference type="Pfam" id="PF00155">
    <property type="entry name" value="Aminotran_1_2"/>
    <property type="match status" value="1"/>
</dbReference>
<proteinExistence type="inferred from homology"/>
<dbReference type="PATRIC" id="fig|1285586.5.peg.4688"/>